<feature type="compositionally biased region" description="Low complexity" evidence="4">
    <location>
        <begin position="28"/>
        <end position="55"/>
    </location>
</feature>
<dbReference type="InterPro" id="IPR051350">
    <property type="entry name" value="WD_repeat-ST_regulator"/>
</dbReference>
<feature type="domain" description="CTLH" evidence="5">
    <location>
        <begin position="243"/>
        <end position="299"/>
    </location>
</feature>
<feature type="region of interest" description="Disordered" evidence="4">
    <location>
        <begin position="1"/>
        <end position="55"/>
    </location>
</feature>
<evidence type="ECO:0000256" key="2">
    <source>
        <dbReference type="ARBA" id="ARBA00022737"/>
    </source>
</evidence>
<dbReference type="PROSITE" id="PS50294">
    <property type="entry name" value="WD_REPEATS_REGION"/>
    <property type="match status" value="1"/>
</dbReference>
<dbReference type="PROSITE" id="PS50897">
    <property type="entry name" value="CTLH"/>
    <property type="match status" value="1"/>
</dbReference>
<dbReference type="InterPro" id="IPR015943">
    <property type="entry name" value="WD40/YVTN_repeat-like_dom_sf"/>
</dbReference>
<keyword evidence="2" id="KW-0677">Repeat</keyword>
<name>A0ABQ7J638_9APIC</name>
<sequence length="464" mass="51886">MSRSRDFTRKRKVSEDLQTTSIHTLAASQQSVNSTSSSSSDPLSRHASSSTSADVSNSVFIASTHPSPEILTTGASSVLPSYLRPTLQLSVFPLEGIASSAVHTPQGVSQGSSEGEEGTRLPFRALPVTSLTEEEGEKIVCETFSSCKRQRMDISSEIPSAYSRSSSSVNGINGLTRRSNGDAFCNRDDVSSPFPFIPSISPLERWEGLPRRELILLILQCLDGLGYKQTSRMLESESGVPLELPPITHLRQAILTGDWLDVFKILLQLSLEESVIQAMKFLVIEQKFLELMYHQHIEEAVECLRGEFQDACFDTETSNRLKSCCSFLMCQNSEDLQKRSHWSYEGSRTILLSRLQQLFPPDLVPPPKRLNSLLKQAWKYQELHCLYHTHSVDKKYPLLLDHECPKGGVPKHKISVLDRHTDEVWDVAVSNSAKYIASASKDRTIILWDACPPYKKVENLDISL</sequence>
<evidence type="ECO:0000256" key="1">
    <source>
        <dbReference type="ARBA" id="ARBA00022574"/>
    </source>
</evidence>
<feature type="compositionally biased region" description="Polar residues" evidence="4">
    <location>
        <begin position="16"/>
        <end position="27"/>
    </location>
</feature>
<evidence type="ECO:0000313" key="7">
    <source>
        <dbReference type="Proteomes" id="UP000823046"/>
    </source>
</evidence>
<dbReference type="InterPro" id="IPR001680">
    <property type="entry name" value="WD40_rpt"/>
</dbReference>
<dbReference type="SUPFAM" id="SSF50978">
    <property type="entry name" value="WD40 repeat-like"/>
    <property type="match status" value="1"/>
</dbReference>
<dbReference type="InterPro" id="IPR006595">
    <property type="entry name" value="CTLH_C"/>
</dbReference>
<dbReference type="PANTHER" id="PTHR22838:SF0">
    <property type="entry name" value="WD REPEAT-CONTAINING PROTEIN 26"/>
    <property type="match status" value="1"/>
</dbReference>
<dbReference type="Pfam" id="PF00400">
    <property type="entry name" value="WD40"/>
    <property type="match status" value="1"/>
</dbReference>
<organism evidence="6 7">
    <name type="scientific">Cardiosporidium cionae</name>
    <dbReference type="NCBI Taxonomy" id="476202"/>
    <lineage>
        <taxon>Eukaryota</taxon>
        <taxon>Sar</taxon>
        <taxon>Alveolata</taxon>
        <taxon>Apicomplexa</taxon>
        <taxon>Aconoidasida</taxon>
        <taxon>Nephromycida</taxon>
        <taxon>Cardiosporidium</taxon>
    </lineage>
</organism>
<dbReference type="SMART" id="SM00320">
    <property type="entry name" value="WD40"/>
    <property type="match status" value="1"/>
</dbReference>
<proteinExistence type="predicted"/>
<dbReference type="PROSITE" id="PS50896">
    <property type="entry name" value="LISH"/>
    <property type="match status" value="1"/>
</dbReference>
<dbReference type="InterPro" id="IPR006594">
    <property type="entry name" value="LisH"/>
</dbReference>
<evidence type="ECO:0000256" key="4">
    <source>
        <dbReference type="SAM" id="MobiDB-lite"/>
    </source>
</evidence>
<comment type="caution">
    <text evidence="6">The sequence shown here is derived from an EMBL/GenBank/DDBJ whole genome shotgun (WGS) entry which is preliminary data.</text>
</comment>
<dbReference type="Proteomes" id="UP000823046">
    <property type="component" value="Unassembled WGS sequence"/>
</dbReference>
<evidence type="ECO:0000259" key="5">
    <source>
        <dbReference type="PROSITE" id="PS50897"/>
    </source>
</evidence>
<dbReference type="Pfam" id="PF23627">
    <property type="entry name" value="LisH_WDR26"/>
    <property type="match status" value="1"/>
</dbReference>
<protein>
    <submittedName>
        <fullName evidence="6">WD domain, G-beta repeat-containing protein</fullName>
    </submittedName>
</protein>
<accession>A0ABQ7J638</accession>
<dbReference type="PANTHER" id="PTHR22838">
    <property type="entry name" value="WD REPEAT PROTEIN 26-RELATED"/>
    <property type="match status" value="1"/>
</dbReference>
<evidence type="ECO:0000256" key="3">
    <source>
        <dbReference type="PROSITE-ProRule" id="PRU00221"/>
    </source>
</evidence>
<keyword evidence="1 3" id="KW-0853">WD repeat</keyword>
<gene>
    <name evidence="6" type="ORF">IE077_001001</name>
</gene>
<keyword evidence="7" id="KW-1185">Reference proteome</keyword>
<dbReference type="PROSITE" id="PS50082">
    <property type="entry name" value="WD_REPEATS_2"/>
    <property type="match status" value="1"/>
</dbReference>
<reference evidence="6 7" key="1">
    <citation type="journal article" date="2020" name="bioRxiv">
        <title>Metabolic contributions of an alphaproteobacterial endosymbiont in the apicomplexan Cardiosporidium cionae.</title>
        <authorList>
            <person name="Hunter E.S."/>
            <person name="Paight C.J."/>
            <person name="Lane C.E."/>
        </authorList>
    </citation>
    <scope>NUCLEOTIDE SEQUENCE [LARGE SCALE GENOMIC DNA]</scope>
    <source>
        <strain evidence="6">ESH_2018</strain>
    </source>
</reference>
<dbReference type="SMART" id="SM00667">
    <property type="entry name" value="LisH"/>
    <property type="match status" value="1"/>
</dbReference>
<dbReference type="EMBL" id="JADAQX010000746">
    <property type="protein sequence ID" value="KAF8819462.1"/>
    <property type="molecule type" value="Genomic_DNA"/>
</dbReference>
<dbReference type="Gene3D" id="2.130.10.10">
    <property type="entry name" value="YVTN repeat-like/Quinoprotein amine dehydrogenase"/>
    <property type="match status" value="1"/>
</dbReference>
<dbReference type="InterPro" id="IPR036322">
    <property type="entry name" value="WD40_repeat_dom_sf"/>
</dbReference>
<evidence type="ECO:0000313" key="6">
    <source>
        <dbReference type="EMBL" id="KAF8819462.1"/>
    </source>
</evidence>
<feature type="repeat" description="WD" evidence="3">
    <location>
        <begin position="417"/>
        <end position="449"/>
    </location>
</feature>